<dbReference type="EMBL" id="AP022613">
    <property type="protein sequence ID" value="BBZ38295.1"/>
    <property type="molecule type" value="Genomic_DNA"/>
</dbReference>
<dbReference type="OrthoDB" id="4637442at2"/>
<protein>
    <submittedName>
        <fullName evidence="1">Uncharacterized protein</fullName>
    </submittedName>
</protein>
<dbReference type="Proteomes" id="UP000467385">
    <property type="component" value="Chromosome"/>
</dbReference>
<dbReference type="AlphaFoldDB" id="A0A7I7Y9B0"/>
<reference evidence="1 2" key="1">
    <citation type="journal article" date="2019" name="Emerg. Microbes Infect.">
        <title>Comprehensive subspecies identification of 175 nontuberculous mycobacteria species based on 7547 genomic profiles.</title>
        <authorList>
            <person name="Matsumoto Y."/>
            <person name="Kinjo T."/>
            <person name="Motooka D."/>
            <person name="Nabeya D."/>
            <person name="Jung N."/>
            <person name="Uechi K."/>
            <person name="Horii T."/>
            <person name="Iida T."/>
            <person name="Fujita J."/>
            <person name="Nakamura S."/>
        </authorList>
    </citation>
    <scope>NUCLEOTIDE SEQUENCE [LARGE SCALE GENOMIC DNA]</scope>
    <source>
        <strain evidence="1 2">JCM 14738</strain>
    </source>
</reference>
<name>A0A7I7Y9B0_9MYCO</name>
<evidence type="ECO:0000313" key="1">
    <source>
        <dbReference type="EMBL" id="BBZ38295.1"/>
    </source>
</evidence>
<gene>
    <name evidence="1" type="ORF">MCNS_13580</name>
</gene>
<dbReference type="RefSeq" id="WP_139825134.1">
    <property type="nucleotide sequence ID" value="NZ_AP022613.1"/>
</dbReference>
<evidence type="ECO:0000313" key="2">
    <source>
        <dbReference type="Proteomes" id="UP000467385"/>
    </source>
</evidence>
<organism evidence="1 2">
    <name type="scientific">Mycobacterium conspicuum</name>
    <dbReference type="NCBI Taxonomy" id="44010"/>
    <lineage>
        <taxon>Bacteria</taxon>
        <taxon>Bacillati</taxon>
        <taxon>Actinomycetota</taxon>
        <taxon>Actinomycetes</taxon>
        <taxon>Mycobacteriales</taxon>
        <taxon>Mycobacteriaceae</taxon>
        <taxon>Mycobacterium</taxon>
    </lineage>
</organism>
<proteinExistence type="predicted"/>
<accession>A0A7I7Y9B0</accession>
<keyword evidence="2" id="KW-1185">Reference proteome</keyword>
<sequence length="90" mass="9626">MSVSPAVLANTAEPAEQPAVVITPQQVLLGTAAAAGVRRAHPGGRLVAAVRRMFATSTASSRAPRPRPRYQPKRYAYLENAAMARAMERL</sequence>